<comment type="caution">
    <text evidence="6">The sequence shown here is derived from an EMBL/GenBank/DDBJ whole genome shotgun (WGS) entry which is preliminary data.</text>
</comment>
<keyword evidence="7" id="KW-1185">Reference proteome</keyword>
<dbReference type="PANTHER" id="PTHR12151:SF5">
    <property type="entry name" value="AT19154P"/>
    <property type="match status" value="1"/>
</dbReference>
<dbReference type="FunFam" id="3.40.30.10:FF:000013">
    <property type="entry name" value="Blast:Protein SCO1 homolog, mitochondrial"/>
    <property type="match status" value="1"/>
</dbReference>
<evidence type="ECO:0000256" key="4">
    <source>
        <dbReference type="PIRSR" id="PIRSR603782-2"/>
    </source>
</evidence>
<dbReference type="Gene3D" id="3.40.30.10">
    <property type="entry name" value="Glutaredoxin"/>
    <property type="match status" value="1"/>
</dbReference>
<dbReference type="GO" id="GO:0033617">
    <property type="term" value="P:mitochondrial respiratory chain complex IV assembly"/>
    <property type="evidence" value="ECO:0007669"/>
    <property type="project" value="TreeGrafter"/>
</dbReference>
<accession>A0A811PXH3</accession>
<keyword evidence="4" id="KW-1015">Disulfide bond</keyword>
<comment type="similarity">
    <text evidence="1">Belongs to the SCO1/2 family.</text>
</comment>
<evidence type="ECO:0000256" key="1">
    <source>
        <dbReference type="ARBA" id="ARBA00010996"/>
    </source>
</evidence>
<dbReference type="GO" id="GO:0005739">
    <property type="term" value="C:mitochondrion"/>
    <property type="evidence" value="ECO:0007669"/>
    <property type="project" value="GOC"/>
</dbReference>
<feature type="disulfide bond" description="Redox-active" evidence="4">
    <location>
        <begin position="154"/>
        <end position="158"/>
    </location>
</feature>
<proteinExistence type="inferred from homology"/>
<evidence type="ECO:0000256" key="3">
    <source>
        <dbReference type="PIRSR" id="PIRSR603782-1"/>
    </source>
</evidence>
<keyword evidence="3" id="KW-0479">Metal-binding</keyword>
<protein>
    <recommendedName>
        <fullName evidence="5">Thioredoxin domain-containing protein</fullName>
    </recommendedName>
</protein>
<dbReference type="CDD" id="cd02968">
    <property type="entry name" value="SCO"/>
    <property type="match status" value="1"/>
</dbReference>
<dbReference type="InterPro" id="IPR003782">
    <property type="entry name" value="SCO1/SenC"/>
</dbReference>
<dbReference type="GO" id="GO:0046872">
    <property type="term" value="F:metal ion binding"/>
    <property type="evidence" value="ECO:0007669"/>
    <property type="project" value="UniProtKB-KW"/>
</dbReference>
<dbReference type="EMBL" id="CAJGYO010000007">
    <property type="protein sequence ID" value="CAD6248008.1"/>
    <property type="molecule type" value="Genomic_DNA"/>
</dbReference>
<dbReference type="InterPro" id="IPR013766">
    <property type="entry name" value="Thioredoxin_domain"/>
</dbReference>
<feature type="binding site" evidence="3">
    <location>
        <position position="158"/>
    </location>
    <ligand>
        <name>Cu cation</name>
        <dbReference type="ChEBI" id="CHEBI:23378"/>
    </ligand>
</feature>
<evidence type="ECO:0000259" key="5">
    <source>
        <dbReference type="PROSITE" id="PS51352"/>
    </source>
</evidence>
<dbReference type="Proteomes" id="UP000604825">
    <property type="component" value="Unassembled WGS sequence"/>
</dbReference>
<dbReference type="OrthoDB" id="270009at2759"/>
<organism evidence="6 7">
    <name type="scientific">Miscanthus lutarioriparius</name>
    <dbReference type="NCBI Taxonomy" id="422564"/>
    <lineage>
        <taxon>Eukaryota</taxon>
        <taxon>Viridiplantae</taxon>
        <taxon>Streptophyta</taxon>
        <taxon>Embryophyta</taxon>
        <taxon>Tracheophyta</taxon>
        <taxon>Spermatophyta</taxon>
        <taxon>Magnoliopsida</taxon>
        <taxon>Liliopsida</taxon>
        <taxon>Poales</taxon>
        <taxon>Poaceae</taxon>
        <taxon>PACMAD clade</taxon>
        <taxon>Panicoideae</taxon>
        <taxon>Andropogonodae</taxon>
        <taxon>Andropogoneae</taxon>
        <taxon>Saccharinae</taxon>
        <taxon>Miscanthus</taxon>
    </lineage>
</organism>
<gene>
    <name evidence="6" type="ORF">NCGR_LOCUS32176</name>
</gene>
<dbReference type="SUPFAM" id="SSF52833">
    <property type="entry name" value="Thioredoxin-like"/>
    <property type="match status" value="1"/>
</dbReference>
<evidence type="ECO:0000313" key="6">
    <source>
        <dbReference type="EMBL" id="CAD6248008.1"/>
    </source>
</evidence>
<dbReference type="Pfam" id="PF02630">
    <property type="entry name" value="SCO1-SenC"/>
    <property type="match status" value="1"/>
</dbReference>
<keyword evidence="2 3" id="KW-0186">Copper</keyword>
<evidence type="ECO:0000256" key="2">
    <source>
        <dbReference type="ARBA" id="ARBA00023008"/>
    </source>
</evidence>
<name>A0A811PXH3_9POAL</name>
<feature type="domain" description="Thioredoxin" evidence="5">
    <location>
        <begin position="116"/>
        <end position="274"/>
    </location>
</feature>
<reference evidence="6" key="1">
    <citation type="submission" date="2020-10" db="EMBL/GenBank/DDBJ databases">
        <authorList>
            <person name="Han B."/>
            <person name="Lu T."/>
            <person name="Zhao Q."/>
            <person name="Huang X."/>
            <person name="Zhao Y."/>
        </authorList>
    </citation>
    <scope>NUCLEOTIDE SEQUENCE</scope>
</reference>
<dbReference type="PANTHER" id="PTHR12151">
    <property type="entry name" value="ELECTRON TRANSPORT PROTIN SCO1/SENC FAMILY MEMBER"/>
    <property type="match status" value="1"/>
</dbReference>
<feature type="binding site" evidence="3">
    <location>
        <position position="154"/>
    </location>
    <ligand>
        <name>Cu cation</name>
        <dbReference type="ChEBI" id="CHEBI:23378"/>
    </ligand>
</feature>
<dbReference type="InterPro" id="IPR036249">
    <property type="entry name" value="Thioredoxin-like_sf"/>
</dbReference>
<evidence type="ECO:0000313" key="7">
    <source>
        <dbReference type="Proteomes" id="UP000604825"/>
    </source>
</evidence>
<dbReference type="PROSITE" id="PS51352">
    <property type="entry name" value="THIOREDOXIN_2"/>
    <property type="match status" value="1"/>
</dbReference>
<dbReference type="AlphaFoldDB" id="A0A811PXH3"/>
<sequence>MVEVEAPGRPRQGKACGEGGMMVDLEIEQADALKKPSAEGSDLEPNETGQSLFLGHLSMRANSEALATSLQPVSWLSFLLLLMTGGGIIVYYDKEKKRHIEELKNRTSAVRPGQSVGTAAIGGPFKLLNHDGKPVTEKDFMGKWTLFYFGFTHCPDICPDELQKMAAAINKIKEKAKLDVVPVFITVDPERDTVEQVRDYVKEFHPDLIGLTGTTDEVRQVARAYRVYYMKTEEEGSDYLVDHSIVMYLMNPEMKFVNLLVGDKTRRVTSTLEPAPDAWRLLIRPCLLLPVCRCHTLAMDPSSSSGFGVPGFVDPEEDNANAMGFDFFSQLDSMPQPSNAADTLIPLQSAAEKHEDLNLYPIGAVSYRISAPVALARFKVSRSKSVINLKIQVSEDIFKGLDYLTVWDMTNVEIMLKLQRQSCKHYSHHPVKFCIELASLLVAVSSFAYAVCMHT</sequence>
<feature type="binding site" evidence="3">
    <location>
        <position position="243"/>
    </location>
    <ligand>
        <name>Cu cation</name>
        <dbReference type="ChEBI" id="CHEBI:23378"/>
    </ligand>
</feature>